<organism evidence="2 3">
    <name type="scientific">Halobellus clavatus</name>
    <dbReference type="NCBI Taxonomy" id="660517"/>
    <lineage>
        <taxon>Archaea</taxon>
        <taxon>Methanobacteriati</taxon>
        <taxon>Methanobacteriota</taxon>
        <taxon>Stenosarchaea group</taxon>
        <taxon>Halobacteria</taxon>
        <taxon>Halobacteriales</taxon>
        <taxon>Haloferacaceae</taxon>
        <taxon>Halobellus</taxon>
    </lineage>
</organism>
<dbReference type="Proteomes" id="UP000199170">
    <property type="component" value="Unassembled WGS sequence"/>
</dbReference>
<dbReference type="AlphaFoldDB" id="A0A1H3IXM8"/>
<dbReference type="EMBL" id="FNPB01000011">
    <property type="protein sequence ID" value="SDY32451.1"/>
    <property type="molecule type" value="Genomic_DNA"/>
</dbReference>
<dbReference type="OrthoDB" id="345944at2157"/>
<reference evidence="3" key="1">
    <citation type="submission" date="2016-10" db="EMBL/GenBank/DDBJ databases">
        <authorList>
            <person name="Varghese N."/>
            <person name="Submissions S."/>
        </authorList>
    </citation>
    <scope>NUCLEOTIDE SEQUENCE [LARGE SCALE GENOMIC DNA]</scope>
    <source>
        <strain evidence="3">CGMCC 1.10118</strain>
    </source>
</reference>
<evidence type="ECO:0000313" key="3">
    <source>
        <dbReference type="Proteomes" id="UP000199170"/>
    </source>
</evidence>
<evidence type="ECO:0000313" key="2">
    <source>
        <dbReference type="EMBL" id="SDY32451.1"/>
    </source>
</evidence>
<evidence type="ECO:0000256" key="1">
    <source>
        <dbReference type="SAM" id="MobiDB-lite"/>
    </source>
</evidence>
<dbReference type="STRING" id="660517.SAMN04487946_11156"/>
<proteinExistence type="predicted"/>
<dbReference type="RefSeq" id="WP_139175807.1">
    <property type="nucleotide sequence ID" value="NZ_FNPB01000011.1"/>
</dbReference>
<feature type="region of interest" description="Disordered" evidence="1">
    <location>
        <begin position="16"/>
        <end position="35"/>
    </location>
</feature>
<protein>
    <submittedName>
        <fullName evidence="2">Uncharacterized protein</fullName>
    </submittedName>
</protein>
<gene>
    <name evidence="2" type="ORF">SAMN04487946_11156</name>
</gene>
<feature type="compositionally biased region" description="Polar residues" evidence="1">
    <location>
        <begin position="21"/>
        <end position="34"/>
    </location>
</feature>
<accession>A0A1H3IXM8</accession>
<sequence length="133" mass="14834">MTTIVITLKDGKISTDGGIDVSSSQSTAPTTDSHNINRHLDLDTVVDLVEQMSEDEICARQSTKYPNWSRGDPCPVCENTELAIMELREATYTSSDGEFDFDHFTDNTGPQLSIVCKECRTHLLHIPYHTLSE</sequence>
<name>A0A1H3IXM8_9EURY</name>
<keyword evidence="3" id="KW-1185">Reference proteome</keyword>